<dbReference type="GO" id="GO:0003677">
    <property type="term" value="F:DNA binding"/>
    <property type="evidence" value="ECO:0007669"/>
    <property type="project" value="UniProtKB-KW"/>
</dbReference>
<keyword evidence="3" id="KW-1185">Reference proteome</keyword>
<gene>
    <name evidence="2" type="ORF">STAS_33028</name>
</gene>
<dbReference type="AlphaFoldDB" id="A0A5A7RDL3"/>
<evidence type="ECO:0000313" key="2">
    <source>
        <dbReference type="EMBL" id="GER55376.1"/>
    </source>
</evidence>
<keyword evidence="2" id="KW-0238">DNA-binding</keyword>
<sequence length="150" mass="17327">MVCSTEAGTVTSRRTEMGGETSLTDGSDGWNRTCSRRAEVGLKRRRRRLKIQGGRKQGLELRGRLKLWSRRAEAGLEQRTRRLELQGGRKRRGLQLHGGRRAKVEAERERQFWKSNTLTHTWRIVGNGWDQAKVGKKWTKAKILEEEGRC</sequence>
<protein>
    <submittedName>
        <fullName evidence="2">Basic helix-loop-helix (BHLH) DNA-bindingsuperfamily protein</fullName>
    </submittedName>
</protein>
<comment type="caution">
    <text evidence="2">The sequence shown here is derived from an EMBL/GenBank/DDBJ whole genome shotgun (WGS) entry which is preliminary data.</text>
</comment>
<evidence type="ECO:0000256" key="1">
    <source>
        <dbReference type="SAM" id="MobiDB-lite"/>
    </source>
</evidence>
<feature type="compositionally biased region" description="Polar residues" evidence="1">
    <location>
        <begin position="1"/>
        <end position="12"/>
    </location>
</feature>
<name>A0A5A7RDL3_STRAF</name>
<accession>A0A5A7RDL3</accession>
<dbReference type="Proteomes" id="UP000325081">
    <property type="component" value="Unassembled WGS sequence"/>
</dbReference>
<proteinExistence type="predicted"/>
<feature type="region of interest" description="Disordered" evidence="1">
    <location>
        <begin position="1"/>
        <end position="29"/>
    </location>
</feature>
<evidence type="ECO:0000313" key="3">
    <source>
        <dbReference type="Proteomes" id="UP000325081"/>
    </source>
</evidence>
<dbReference type="EMBL" id="BKCP01011737">
    <property type="protein sequence ID" value="GER55376.1"/>
    <property type="molecule type" value="Genomic_DNA"/>
</dbReference>
<organism evidence="2 3">
    <name type="scientific">Striga asiatica</name>
    <name type="common">Asiatic witchweed</name>
    <name type="synonym">Buchnera asiatica</name>
    <dbReference type="NCBI Taxonomy" id="4170"/>
    <lineage>
        <taxon>Eukaryota</taxon>
        <taxon>Viridiplantae</taxon>
        <taxon>Streptophyta</taxon>
        <taxon>Embryophyta</taxon>
        <taxon>Tracheophyta</taxon>
        <taxon>Spermatophyta</taxon>
        <taxon>Magnoliopsida</taxon>
        <taxon>eudicotyledons</taxon>
        <taxon>Gunneridae</taxon>
        <taxon>Pentapetalae</taxon>
        <taxon>asterids</taxon>
        <taxon>lamiids</taxon>
        <taxon>Lamiales</taxon>
        <taxon>Orobanchaceae</taxon>
        <taxon>Buchnereae</taxon>
        <taxon>Striga</taxon>
    </lineage>
</organism>
<reference evidence="3" key="1">
    <citation type="journal article" date="2019" name="Curr. Biol.">
        <title>Genome Sequence of Striga asiatica Provides Insight into the Evolution of Plant Parasitism.</title>
        <authorList>
            <person name="Yoshida S."/>
            <person name="Kim S."/>
            <person name="Wafula E.K."/>
            <person name="Tanskanen J."/>
            <person name="Kim Y.M."/>
            <person name="Honaas L."/>
            <person name="Yang Z."/>
            <person name="Spallek T."/>
            <person name="Conn C.E."/>
            <person name="Ichihashi Y."/>
            <person name="Cheong K."/>
            <person name="Cui S."/>
            <person name="Der J.P."/>
            <person name="Gundlach H."/>
            <person name="Jiao Y."/>
            <person name="Hori C."/>
            <person name="Ishida J.K."/>
            <person name="Kasahara H."/>
            <person name="Kiba T."/>
            <person name="Kim M.S."/>
            <person name="Koo N."/>
            <person name="Laohavisit A."/>
            <person name="Lee Y.H."/>
            <person name="Lumba S."/>
            <person name="McCourt P."/>
            <person name="Mortimer J.C."/>
            <person name="Mutuku J.M."/>
            <person name="Nomura T."/>
            <person name="Sasaki-Sekimoto Y."/>
            <person name="Seto Y."/>
            <person name="Wang Y."/>
            <person name="Wakatake T."/>
            <person name="Sakakibara H."/>
            <person name="Demura T."/>
            <person name="Yamaguchi S."/>
            <person name="Yoneyama K."/>
            <person name="Manabe R.I."/>
            <person name="Nelson D.C."/>
            <person name="Schulman A.H."/>
            <person name="Timko M.P."/>
            <person name="dePamphilis C.W."/>
            <person name="Choi D."/>
            <person name="Shirasu K."/>
        </authorList>
    </citation>
    <scope>NUCLEOTIDE SEQUENCE [LARGE SCALE GENOMIC DNA]</scope>
    <source>
        <strain evidence="3">cv. UVA1</strain>
    </source>
</reference>